<keyword evidence="3" id="KW-0813">Transport</keyword>
<evidence type="ECO:0000256" key="8">
    <source>
        <dbReference type="SAM" id="Phobius"/>
    </source>
</evidence>
<dbReference type="GO" id="GO:0016020">
    <property type="term" value="C:membrane"/>
    <property type="evidence" value="ECO:0007669"/>
    <property type="project" value="UniProtKB-SubCell"/>
</dbReference>
<dbReference type="InterPro" id="IPR040359">
    <property type="entry name" value="GDU"/>
</dbReference>
<dbReference type="PANTHER" id="PTHR33228">
    <property type="entry name" value="PROTEIN GLUTAMINE DUMPER 4-RELATED"/>
    <property type="match status" value="1"/>
</dbReference>
<proteinExistence type="inferred from homology"/>
<accession>S8CM41</accession>
<evidence type="ECO:0000256" key="4">
    <source>
        <dbReference type="ARBA" id="ARBA00022692"/>
    </source>
</evidence>
<evidence type="ECO:0000256" key="2">
    <source>
        <dbReference type="ARBA" id="ARBA00009977"/>
    </source>
</evidence>
<dbReference type="GO" id="GO:0006865">
    <property type="term" value="P:amino acid transport"/>
    <property type="evidence" value="ECO:0007669"/>
    <property type="project" value="UniProtKB-KW"/>
</dbReference>
<keyword evidence="5" id="KW-0029">Amino-acid transport</keyword>
<evidence type="ECO:0000256" key="3">
    <source>
        <dbReference type="ARBA" id="ARBA00022448"/>
    </source>
</evidence>
<sequence length="109" mass="11571">VITKMTMPATVAGAAAASREAFTPSMNIQISEWHSPVPYLFGGLAAMFGLVAFALLLLACSYWKISSIRADDDAKDDGDGFEARGPAAFEERVAVIMAGEVEPTFLAMP</sequence>
<evidence type="ECO:0000313" key="10">
    <source>
        <dbReference type="Proteomes" id="UP000015453"/>
    </source>
</evidence>
<dbReference type="PANTHER" id="PTHR33228:SF77">
    <property type="entry name" value="PROTEIN GLUTAMINE DUMPER 2"/>
    <property type="match status" value="1"/>
</dbReference>
<keyword evidence="10" id="KW-1185">Reference proteome</keyword>
<dbReference type="GO" id="GO:0080143">
    <property type="term" value="P:regulation of amino acid export"/>
    <property type="evidence" value="ECO:0007669"/>
    <property type="project" value="InterPro"/>
</dbReference>
<keyword evidence="4 8" id="KW-0812">Transmembrane</keyword>
<feature type="non-terminal residue" evidence="9">
    <location>
        <position position="109"/>
    </location>
</feature>
<organism evidence="9 10">
    <name type="scientific">Genlisea aurea</name>
    <dbReference type="NCBI Taxonomy" id="192259"/>
    <lineage>
        <taxon>Eukaryota</taxon>
        <taxon>Viridiplantae</taxon>
        <taxon>Streptophyta</taxon>
        <taxon>Embryophyta</taxon>
        <taxon>Tracheophyta</taxon>
        <taxon>Spermatophyta</taxon>
        <taxon>Magnoliopsida</taxon>
        <taxon>eudicotyledons</taxon>
        <taxon>Gunneridae</taxon>
        <taxon>Pentapetalae</taxon>
        <taxon>asterids</taxon>
        <taxon>lamiids</taxon>
        <taxon>Lamiales</taxon>
        <taxon>Lentibulariaceae</taxon>
        <taxon>Genlisea</taxon>
    </lineage>
</organism>
<comment type="similarity">
    <text evidence="2">Belongs to the GLUTAMINE DUMPER 1 (TC 9.B.60) family.</text>
</comment>
<comment type="caution">
    <text evidence="9">The sequence shown here is derived from an EMBL/GenBank/DDBJ whole genome shotgun (WGS) entry which is preliminary data.</text>
</comment>
<evidence type="ECO:0000256" key="1">
    <source>
        <dbReference type="ARBA" id="ARBA00004167"/>
    </source>
</evidence>
<gene>
    <name evidence="9" type="ORF">M569_06552</name>
</gene>
<protein>
    <submittedName>
        <fullName evidence="9">Uncharacterized protein</fullName>
    </submittedName>
</protein>
<reference evidence="9 10" key="1">
    <citation type="journal article" date="2013" name="BMC Genomics">
        <title>The miniature genome of a carnivorous plant Genlisea aurea contains a low number of genes and short non-coding sequences.</title>
        <authorList>
            <person name="Leushkin E.V."/>
            <person name="Sutormin R.A."/>
            <person name="Nabieva E.R."/>
            <person name="Penin A.A."/>
            <person name="Kondrashov A.S."/>
            <person name="Logacheva M.D."/>
        </authorList>
    </citation>
    <scope>NUCLEOTIDE SEQUENCE [LARGE SCALE GENOMIC DNA]</scope>
</reference>
<keyword evidence="6 8" id="KW-1133">Transmembrane helix</keyword>
<evidence type="ECO:0000256" key="6">
    <source>
        <dbReference type="ARBA" id="ARBA00022989"/>
    </source>
</evidence>
<comment type="subcellular location">
    <subcellularLocation>
        <location evidence="1">Membrane</location>
        <topology evidence="1">Single-pass membrane protein</topology>
    </subcellularLocation>
</comment>
<name>S8CM41_9LAMI</name>
<dbReference type="AlphaFoldDB" id="S8CM41"/>
<evidence type="ECO:0000313" key="9">
    <source>
        <dbReference type="EMBL" id="EPS68219.1"/>
    </source>
</evidence>
<dbReference type="Proteomes" id="UP000015453">
    <property type="component" value="Unassembled WGS sequence"/>
</dbReference>
<evidence type="ECO:0000256" key="7">
    <source>
        <dbReference type="ARBA" id="ARBA00023136"/>
    </source>
</evidence>
<feature type="transmembrane region" description="Helical" evidence="8">
    <location>
        <begin position="37"/>
        <end position="59"/>
    </location>
</feature>
<feature type="non-terminal residue" evidence="9">
    <location>
        <position position="1"/>
    </location>
</feature>
<evidence type="ECO:0000256" key="5">
    <source>
        <dbReference type="ARBA" id="ARBA00022970"/>
    </source>
</evidence>
<dbReference type="EMBL" id="AUSU01002712">
    <property type="protein sequence ID" value="EPS68219.1"/>
    <property type="molecule type" value="Genomic_DNA"/>
</dbReference>
<keyword evidence="7 8" id="KW-0472">Membrane</keyword>